<evidence type="ECO:0000313" key="1">
    <source>
        <dbReference type="EMBL" id="JAH91269.1"/>
    </source>
</evidence>
<dbReference type="AlphaFoldDB" id="A0A0E9WLK9"/>
<reference evidence="1" key="2">
    <citation type="journal article" date="2015" name="Fish Shellfish Immunol.">
        <title>Early steps in the European eel (Anguilla anguilla)-Vibrio vulnificus interaction in the gills: Role of the RtxA13 toxin.</title>
        <authorList>
            <person name="Callol A."/>
            <person name="Pajuelo D."/>
            <person name="Ebbesson L."/>
            <person name="Teles M."/>
            <person name="MacKenzie S."/>
            <person name="Amaro C."/>
        </authorList>
    </citation>
    <scope>NUCLEOTIDE SEQUENCE</scope>
</reference>
<organism evidence="1">
    <name type="scientific">Anguilla anguilla</name>
    <name type="common">European freshwater eel</name>
    <name type="synonym">Muraena anguilla</name>
    <dbReference type="NCBI Taxonomy" id="7936"/>
    <lineage>
        <taxon>Eukaryota</taxon>
        <taxon>Metazoa</taxon>
        <taxon>Chordata</taxon>
        <taxon>Craniata</taxon>
        <taxon>Vertebrata</taxon>
        <taxon>Euteleostomi</taxon>
        <taxon>Actinopterygii</taxon>
        <taxon>Neopterygii</taxon>
        <taxon>Teleostei</taxon>
        <taxon>Anguilliformes</taxon>
        <taxon>Anguillidae</taxon>
        <taxon>Anguilla</taxon>
    </lineage>
</organism>
<proteinExistence type="predicted"/>
<accession>A0A0E9WLK9</accession>
<name>A0A0E9WLK9_ANGAN</name>
<reference evidence="1" key="1">
    <citation type="submission" date="2014-11" db="EMBL/GenBank/DDBJ databases">
        <authorList>
            <person name="Amaro Gonzalez C."/>
        </authorList>
    </citation>
    <scope>NUCLEOTIDE SEQUENCE</scope>
</reference>
<protein>
    <submittedName>
        <fullName evidence="1">Uncharacterized protein</fullName>
    </submittedName>
</protein>
<dbReference type="EMBL" id="GBXM01017308">
    <property type="protein sequence ID" value="JAH91269.1"/>
    <property type="molecule type" value="Transcribed_RNA"/>
</dbReference>
<sequence>MKTGAWCSGNPGNSCAAMPVFSNKASVLPRAWKSKNLVDSSSIEPNLKSRYAEKFPDV</sequence>